<dbReference type="RefSeq" id="XP_053580503.1">
    <property type="nucleotide sequence ID" value="XM_053731590.1"/>
</dbReference>
<evidence type="ECO:0000313" key="1">
    <source>
        <dbReference type="EMBL" id="KAF1750069.1"/>
    </source>
</evidence>
<dbReference type="PANTHER" id="PTHR21503:SF8">
    <property type="entry name" value="F-BOX ASSOCIATED DOMAIN-CONTAINING PROTEIN-RELATED"/>
    <property type="match status" value="1"/>
</dbReference>
<protein>
    <recommendedName>
        <fullName evidence="3">F-box associated domain-containing protein</fullName>
    </recommendedName>
</protein>
<reference evidence="1 2" key="1">
    <citation type="submission" date="2019-12" db="EMBL/GenBank/DDBJ databases">
        <title>Chromosome-level assembly of the Caenorhabditis remanei genome.</title>
        <authorList>
            <person name="Teterina A.A."/>
            <person name="Willis J.H."/>
            <person name="Phillips P.C."/>
        </authorList>
    </citation>
    <scope>NUCLEOTIDE SEQUENCE [LARGE SCALE GENOMIC DNA]</scope>
    <source>
        <strain evidence="1 2">PX506</strain>
        <tissue evidence="1">Whole organism</tissue>
    </source>
</reference>
<dbReference type="CTD" id="78776365"/>
<dbReference type="GeneID" id="78776365"/>
<accession>A0A6A5G6E7</accession>
<gene>
    <name evidence="1" type="ORF">GCK72_016615</name>
</gene>
<dbReference type="PANTHER" id="PTHR21503">
    <property type="entry name" value="F-BOX-CONTAINING HYPOTHETICAL PROTEIN C.ELEGANS"/>
    <property type="match status" value="1"/>
</dbReference>
<dbReference type="AlphaFoldDB" id="A0A6A5G6E7"/>
<dbReference type="EMBL" id="WUAV01000005">
    <property type="protein sequence ID" value="KAF1750069.1"/>
    <property type="molecule type" value="Genomic_DNA"/>
</dbReference>
<dbReference type="KEGG" id="crq:GCK72_016615"/>
<proteinExistence type="predicted"/>
<name>A0A6A5G6E7_CAERE</name>
<organism evidence="1 2">
    <name type="scientific">Caenorhabditis remanei</name>
    <name type="common">Caenorhabditis vulgaris</name>
    <dbReference type="NCBI Taxonomy" id="31234"/>
    <lineage>
        <taxon>Eukaryota</taxon>
        <taxon>Metazoa</taxon>
        <taxon>Ecdysozoa</taxon>
        <taxon>Nematoda</taxon>
        <taxon>Chromadorea</taxon>
        <taxon>Rhabditida</taxon>
        <taxon>Rhabditina</taxon>
        <taxon>Rhabditomorpha</taxon>
        <taxon>Rhabditoidea</taxon>
        <taxon>Rhabditidae</taxon>
        <taxon>Peloderinae</taxon>
        <taxon>Caenorhabditis</taxon>
    </lineage>
</organism>
<evidence type="ECO:0000313" key="2">
    <source>
        <dbReference type="Proteomes" id="UP000483820"/>
    </source>
</evidence>
<dbReference type="Proteomes" id="UP000483820">
    <property type="component" value="Chromosome V"/>
</dbReference>
<sequence>MFMRKQKQLVVHGIHDYLYAFFGSSSIDYEVKSKHGLPPSLKNIKRTCIEVPGNTTAEKLEACFVTSPNQEYIQLNGDFNGSLCSNSAILGAEHLRICVNEGHGDEILLRFRGNRLQFDSTEFHDSTISQFLKEWKSNQGFQNLKSLSIGSNWRSNYNAPKLLKDIDVKQLDQAEDILHISWQMSCSYYRPERFFSELPSKSRKVGFLFRDYLIRDGDGVEASVSIENHFVSFAVWKGNSCEVKNIND</sequence>
<evidence type="ECO:0008006" key="3">
    <source>
        <dbReference type="Google" id="ProtNLM"/>
    </source>
</evidence>
<comment type="caution">
    <text evidence="1">The sequence shown here is derived from an EMBL/GenBank/DDBJ whole genome shotgun (WGS) entry which is preliminary data.</text>
</comment>